<evidence type="ECO:0000256" key="3">
    <source>
        <dbReference type="ARBA" id="ARBA00022692"/>
    </source>
</evidence>
<dbReference type="PANTHER" id="PTHR30250">
    <property type="entry name" value="PST FAMILY PREDICTED COLANIC ACID TRANSPORTER"/>
    <property type="match status" value="1"/>
</dbReference>
<evidence type="ECO:0000256" key="1">
    <source>
        <dbReference type="ARBA" id="ARBA00004651"/>
    </source>
</evidence>
<evidence type="ECO:0000256" key="2">
    <source>
        <dbReference type="ARBA" id="ARBA00022475"/>
    </source>
</evidence>
<feature type="transmembrane region" description="Helical" evidence="6">
    <location>
        <begin position="461"/>
        <end position="482"/>
    </location>
</feature>
<evidence type="ECO:0000256" key="5">
    <source>
        <dbReference type="ARBA" id="ARBA00023136"/>
    </source>
</evidence>
<evidence type="ECO:0000313" key="7">
    <source>
        <dbReference type="EMBL" id="SDG28268.1"/>
    </source>
</evidence>
<reference evidence="8" key="1">
    <citation type="submission" date="2016-10" db="EMBL/GenBank/DDBJ databases">
        <authorList>
            <person name="Varghese N."/>
            <person name="Submissions S."/>
        </authorList>
    </citation>
    <scope>NUCLEOTIDE SEQUENCE [LARGE SCALE GENOMIC DNA]</scope>
    <source>
        <strain evidence="8">IBRC-M 10760</strain>
    </source>
</reference>
<keyword evidence="4 6" id="KW-1133">Transmembrane helix</keyword>
<feature type="transmembrane region" description="Helical" evidence="6">
    <location>
        <begin position="92"/>
        <end position="115"/>
    </location>
</feature>
<evidence type="ECO:0000256" key="6">
    <source>
        <dbReference type="SAM" id="Phobius"/>
    </source>
</evidence>
<dbReference type="GO" id="GO:0005886">
    <property type="term" value="C:plasma membrane"/>
    <property type="evidence" value="ECO:0007669"/>
    <property type="project" value="UniProtKB-SubCell"/>
</dbReference>
<feature type="transmembrane region" description="Helical" evidence="6">
    <location>
        <begin position="438"/>
        <end position="455"/>
    </location>
</feature>
<dbReference type="OrthoDB" id="19148at2157"/>
<gene>
    <name evidence="7" type="ORF">SAMN05216218_12128</name>
</gene>
<feature type="transmembrane region" description="Helical" evidence="6">
    <location>
        <begin position="313"/>
        <end position="330"/>
    </location>
</feature>
<dbReference type="PANTHER" id="PTHR30250:SF11">
    <property type="entry name" value="O-ANTIGEN TRANSPORTER-RELATED"/>
    <property type="match status" value="1"/>
</dbReference>
<dbReference type="AlphaFoldDB" id="A0A1G7SZ90"/>
<accession>A0A1G7SZ90</accession>
<feature type="transmembrane region" description="Helical" evidence="6">
    <location>
        <begin position="408"/>
        <end position="426"/>
    </location>
</feature>
<feature type="transmembrane region" description="Helical" evidence="6">
    <location>
        <begin position="167"/>
        <end position="187"/>
    </location>
</feature>
<feature type="transmembrane region" description="Helical" evidence="6">
    <location>
        <begin position="253"/>
        <end position="274"/>
    </location>
</feature>
<dbReference type="InterPro" id="IPR050833">
    <property type="entry name" value="Poly_Biosynth_Transport"/>
</dbReference>
<dbReference type="RefSeq" id="WP_092695233.1">
    <property type="nucleotide sequence ID" value="NZ_FNBK01000021.1"/>
</dbReference>
<feature type="transmembrane region" description="Helical" evidence="6">
    <location>
        <begin position="127"/>
        <end position="146"/>
    </location>
</feature>
<keyword evidence="2" id="KW-1003">Cell membrane</keyword>
<keyword evidence="8" id="KW-1185">Reference proteome</keyword>
<keyword evidence="5 6" id="KW-0472">Membrane</keyword>
<organism evidence="7 8">
    <name type="scientific">Halorientalis regularis</name>
    <dbReference type="NCBI Taxonomy" id="660518"/>
    <lineage>
        <taxon>Archaea</taxon>
        <taxon>Methanobacteriati</taxon>
        <taxon>Methanobacteriota</taxon>
        <taxon>Stenosarchaea group</taxon>
        <taxon>Halobacteria</taxon>
        <taxon>Halobacteriales</taxon>
        <taxon>Haloarculaceae</taxon>
        <taxon>Halorientalis</taxon>
    </lineage>
</organism>
<dbReference type="Proteomes" id="UP000199076">
    <property type="component" value="Unassembled WGS sequence"/>
</dbReference>
<evidence type="ECO:0000256" key="4">
    <source>
        <dbReference type="ARBA" id="ARBA00022989"/>
    </source>
</evidence>
<proteinExistence type="predicted"/>
<dbReference type="STRING" id="660518.SAMN05216218_12128"/>
<name>A0A1G7SZ90_9EURY</name>
<feature type="transmembrane region" description="Helical" evidence="6">
    <location>
        <begin position="383"/>
        <end position="402"/>
    </location>
</feature>
<keyword evidence="3 6" id="KW-0812">Transmembrane</keyword>
<feature type="transmembrane region" description="Helical" evidence="6">
    <location>
        <begin position="193"/>
        <end position="214"/>
    </location>
</feature>
<feature type="transmembrane region" description="Helical" evidence="6">
    <location>
        <begin position="342"/>
        <end position="371"/>
    </location>
</feature>
<evidence type="ECO:0000313" key="8">
    <source>
        <dbReference type="Proteomes" id="UP000199076"/>
    </source>
</evidence>
<feature type="transmembrane region" description="Helical" evidence="6">
    <location>
        <begin position="36"/>
        <end position="57"/>
    </location>
</feature>
<feature type="transmembrane region" description="Helical" evidence="6">
    <location>
        <begin position="226"/>
        <end position="247"/>
    </location>
</feature>
<sequence>MSGTTREDTRDSEDDLLVEVVEKASVGVVAFGVERALIVAFSFVVTALSGAVVYGYLSVFVRGETIVKNLVAGIGDGYSRTMARADPSARKSVVTAGLVGIFVTWAVLAGAIVWFRDPLIQLTLLEPRHRSTLLLYALGLLPFVLLRNARDVFRAVRAIRTAMLVSHVFRPAALLLGALVGTLVLAADDAVATLWTSVVGATFVGGTVATVLVVRRTGVKLARHRALLGAFFRYVVTASGVAILELVQRRAVFVVMAVVLGPVEAGLFSLSVVFGQLVRWPLSGVNTILPPIAARLYDAGRASSLEGLYQRTARLATVAATPVVLLLVPYHRELLTLFSPAYADAAVVLLLVVIGQYLATTFGSVGLVLLMTDNERASLALQVLNAAVALPTILLLTVRFGVVGLGVSYLVAVLFNNATECCLLYVREGFVPFTRTELLSVGVGLTGLAVAAVATTRLATLPGLVVTGAVVIGYLWVIWVTILSDADKAVITAALGSVVSSSRSP</sequence>
<protein>
    <submittedName>
        <fullName evidence="7">Membrane protein involved in the export of O-antigen and teichoic acid</fullName>
    </submittedName>
</protein>
<dbReference type="EMBL" id="FNBK01000021">
    <property type="protein sequence ID" value="SDG28268.1"/>
    <property type="molecule type" value="Genomic_DNA"/>
</dbReference>
<comment type="subcellular location">
    <subcellularLocation>
        <location evidence="1">Cell membrane</location>
        <topology evidence="1">Multi-pass membrane protein</topology>
    </subcellularLocation>
</comment>